<evidence type="ECO:0000313" key="2">
    <source>
        <dbReference type="EMBL" id="MCZ9293543.1"/>
    </source>
</evidence>
<sequence>MFSLFKKKQTTPSAPATPATPAPDFDFLANVPPGWELLIDGENPTPWPPTPNLGMVTSG</sequence>
<keyword evidence="3" id="KW-1185">Reference proteome</keyword>
<dbReference type="RefSeq" id="WP_269964989.1">
    <property type="nucleotide sequence ID" value="NZ_JAKMUS010000003.1"/>
</dbReference>
<proteinExistence type="predicted"/>
<name>A0A9X3LW09_9CORY</name>
<evidence type="ECO:0000313" key="3">
    <source>
        <dbReference type="Proteomes" id="UP001146468"/>
    </source>
</evidence>
<evidence type="ECO:0000256" key="1">
    <source>
        <dbReference type="SAM" id="MobiDB-lite"/>
    </source>
</evidence>
<organism evidence="2 3">
    <name type="scientific">Corynebacterium meitnerae</name>
    <dbReference type="NCBI Taxonomy" id="2913498"/>
    <lineage>
        <taxon>Bacteria</taxon>
        <taxon>Bacillati</taxon>
        <taxon>Actinomycetota</taxon>
        <taxon>Actinomycetes</taxon>
        <taxon>Mycobacteriales</taxon>
        <taxon>Corynebacteriaceae</taxon>
        <taxon>Corynebacterium</taxon>
    </lineage>
</organism>
<dbReference type="AlphaFoldDB" id="A0A9X3LW09"/>
<comment type="caution">
    <text evidence="2">The sequence shown here is derived from an EMBL/GenBank/DDBJ whole genome shotgun (WGS) entry which is preliminary data.</text>
</comment>
<dbReference type="Proteomes" id="UP001146468">
    <property type="component" value="Unassembled WGS sequence"/>
</dbReference>
<feature type="compositionally biased region" description="Low complexity" evidence="1">
    <location>
        <begin position="10"/>
        <end position="23"/>
    </location>
</feature>
<feature type="region of interest" description="Disordered" evidence="1">
    <location>
        <begin position="1"/>
        <end position="26"/>
    </location>
</feature>
<reference evidence="2" key="1">
    <citation type="submission" date="2022-02" db="EMBL/GenBank/DDBJ databases">
        <title>Corynebacterium sp. from urogenital microbiome.</title>
        <authorList>
            <person name="Cappelli E.A."/>
            <person name="Ribeiro T.G."/>
            <person name="Peixe L."/>
        </authorList>
    </citation>
    <scope>NUCLEOTIDE SEQUENCE</scope>
    <source>
        <strain evidence="2">C8Ua_172</strain>
    </source>
</reference>
<dbReference type="EMBL" id="JAKMUS010000003">
    <property type="protein sequence ID" value="MCZ9293543.1"/>
    <property type="molecule type" value="Genomic_DNA"/>
</dbReference>
<protein>
    <submittedName>
        <fullName evidence="2">Uncharacterized protein</fullName>
    </submittedName>
</protein>
<accession>A0A9X3LW09</accession>
<gene>
    <name evidence="2" type="ORF">L8U60_03450</name>
</gene>